<keyword evidence="3" id="KW-1185">Reference proteome</keyword>
<reference evidence="2" key="1">
    <citation type="submission" date="2021-01" db="EMBL/GenBank/DDBJ databases">
        <authorList>
            <consortium name="Genoscope - CEA"/>
            <person name="William W."/>
        </authorList>
    </citation>
    <scope>NUCLEOTIDE SEQUENCE</scope>
</reference>
<comment type="caution">
    <text evidence="2">The sequence shown here is derived from an EMBL/GenBank/DDBJ whole genome shotgun (WGS) entry which is preliminary data.</text>
</comment>
<accession>A0A8S1PTS1</accession>
<name>A0A8S1PTS1_PARPR</name>
<dbReference type="EMBL" id="CAJJDM010000133">
    <property type="protein sequence ID" value="CAD8106384.1"/>
    <property type="molecule type" value="Genomic_DNA"/>
</dbReference>
<gene>
    <name evidence="2" type="ORF">PPRIM_AZ9-3.1.T1300094</name>
</gene>
<feature type="chain" id="PRO_5035861829" description="Transmembrane protein" evidence="1">
    <location>
        <begin position="16"/>
        <end position="1406"/>
    </location>
</feature>
<organism evidence="2 3">
    <name type="scientific">Paramecium primaurelia</name>
    <dbReference type="NCBI Taxonomy" id="5886"/>
    <lineage>
        <taxon>Eukaryota</taxon>
        <taxon>Sar</taxon>
        <taxon>Alveolata</taxon>
        <taxon>Ciliophora</taxon>
        <taxon>Intramacronucleata</taxon>
        <taxon>Oligohymenophorea</taxon>
        <taxon>Peniculida</taxon>
        <taxon>Parameciidae</taxon>
        <taxon>Paramecium</taxon>
    </lineage>
</organism>
<dbReference type="OMA" id="NLQCINY"/>
<proteinExistence type="predicted"/>
<evidence type="ECO:0000256" key="1">
    <source>
        <dbReference type="SAM" id="SignalP"/>
    </source>
</evidence>
<sequence length="1406" mass="162382">MIFLILLPIVYFGLTLEHCSVKQESIKALFSTQETFEWDLKHFFSGSYLNYTLSTKQSYFTLKKPLHQVYAPKLLIEGISKIIAIQARTEQSQNAWLNQFAFIEKNLNQLSIYYSDGLQGDFRPPYFNQKIVFSLNQDIQCLNLEYLNDTSFLADCYNGIQNPILNYFFIVDKSGAVRNISNNNYGVENTITKRITRLIYFVDSKKNSIKLLFRSTPAYATGSDLKKNCIIEIYDASSLKLIDTLTAFTLGTLLEVDDPFDYEFNLIDFEIFADGRLYILTAFDGIIILQMDQWLGFTLIDRIELFGDAREFDVGHFISSDGSIQEVIGVLFTNKAEIYENRMFKYSYDLDFTPVYTTLLKISQELLIIQNKGKTYLINIQTHDLVYKEVLEGIQGLLINQYFQELIYVTQIDARRFTLSSGKIKFLSGELTASKAILTITAKDQFNDSCYATIVYGIQNSSDSKIYPLSDLEFPDVYHDYPLISEFQIPVSGPNIQYNHSSLFVSEVGGNNTINLNIKSGGIINAESIYSKIPSAKSSQYVKLISLDDDDSRIAIIFQESSTKDILTYICSTDQYDDGYVNLQCINYMKFPISINLENRIFQSYFDEENFYFLIVENNYTVVMYSVSQLDIQYQQQFVYNSIAQIQIKSINVVANRLYVVLSNQQLDIWNLLNKQQYTITEAKVRALGFNGSWKLQKIVGNSRYHPSILFIINNDNIIIADYHKELTIIKVLTYKESTIDVAISEDSFIAVVHTSTKTQIIEYDFSNYCNVFQMKELPTYRYKVQNSLAIATNQDSGLLYIAASDPDNEDLSVVLVYKPLQPLRDSLVKVLSPKRQTFSIFDTQISAAGFKQFIFYQNDGVNHNMGWIDKIPQYQIVPNYQTNQWVNKFRLNLTMWNLKYNPSITLSQAIVLYQSKTQIKFQNANQDVFIEKWKKSEIDIDMTGTIVDYLIQCQQCGQGKNIDIVQPLRLYDQEEGENLNVVDQFVLQGQTNPDIRLVLLSINDIQAIKVYNKDNQFVKNIIISTNPNTRCQRIQMNWIYILVTCVVDNQYQIATIQCTSNYTCGDQITFSPLQVNISYIPQFHLNDYNLAFINTFPMNVKSNDTQLNYYTISFSNTTYVATYTLSKQISSVQLYNEHFVKVMVHNLYGYGSYSYFLTLTEEGKFRIFNIGLGLVNTFVLSDIIIQNGGEITYQQFTDFTFIQNPTYSSYTATIDILFTSQSLNYKFQLVYDSYNQKVISFTYNYALSRYLNAQVLPGLFVDRQLFQVGIPYRYNNNIVISIYQLPNNSVSDKRIVYSYGGVSQYHDFTNPNKVVAFSLYNKVLMVGLSQNYLDQEFILKYYNVDLRYILQVDDVNGKLYDQEVALQMSNDLCSDSLLYKIKITSNEFQDQQDDLNSNETNKRIQ</sequence>
<evidence type="ECO:0000313" key="2">
    <source>
        <dbReference type="EMBL" id="CAD8106384.1"/>
    </source>
</evidence>
<evidence type="ECO:0008006" key="4">
    <source>
        <dbReference type="Google" id="ProtNLM"/>
    </source>
</evidence>
<keyword evidence="1" id="KW-0732">Signal</keyword>
<dbReference type="Proteomes" id="UP000688137">
    <property type="component" value="Unassembled WGS sequence"/>
</dbReference>
<evidence type="ECO:0000313" key="3">
    <source>
        <dbReference type="Proteomes" id="UP000688137"/>
    </source>
</evidence>
<protein>
    <recommendedName>
        <fullName evidence="4">Transmembrane protein</fullName>
    </recommendedName>
</protein>
<feature type="signal peptide" evidence="1">
    <location>
        <begin position="1"/>
        <end position="15"/>
    </location>
</feature>